<dbReference type="Proteomes" id="UP000321577">
    <property type="component" value="Unassembled WGS sequence"/>
</dbReference>
<dbReference type="PANTHER" id="PTHR40057:SF1">
    <property type="entry name" value="SLR1162 PROTEIN"/>
    <property type="match status" value="1"/>
</dbReference>
<keyword evidence="4" id="KW-1185">Reference proteome</keyword>
<protein>
    <recommendedName>
        <fullName evidence="2">ABM domain-containing protein</fullName>
    </recommendedName>
</protein>
<feature type="domain" description="ABM" evidence="2">
    <location>
        <begin position="3"/>
        <end position="79"/>
    </location>
</feature>
<dbReference type="Pfam" id="PF03992">
    <property type="entry name" value="ABM"/>
    <property type="match status" value="1"/>
</dbReference>
<evidence type="ECO:0000259" key="2">
    <source>
        <dbReference type="Pfam" id="PF03992"/>
    </source>
</evidence>
<dbReference type="EMBL" id="BKAG01000002">
    <property type="protein sequence ID" value="GEP41041.1"/>
    <property type="molecule type" value="Genomic_DNA"/>
</dbReference>
<gene>
    <name evidence="3" type="ORF">BGE01nite_03320</name>
</gene>
<dbReference type="PANTHER" id="PTHR40057">
    <property type="entry name" value="SLR1162 PROTEIN"/>
    <property type="match status" value="1"/>
</dbReference>
<feature type="transmembrane region" description="Helical" evidence="1">
    <location>
        <begin position="116"/>
        <end position="138"/>
    </location>
</feature>
<keyword evidence="1" id="KW-0472">Membrane</keyword>
<dbReference type="SUPFAM" id="SSF54909">
    <property type="entry name" value="Dimeric alpha+beta barrel"/>
    <property type="match status" value="1"/>
</dbReference>
<organism evidence="3 4">
    <name type="scientific">Brevifollis gellanilyticus</name>
    <dbReference type="NCBI Taxonomy" id="748831"/>
    <lineage>
        <taxon>Bacteria</taxon>
        <taxon>Pseudomonadati</taxon>
        <taxon>Verrucomicrobiota</taxon>
        <taxon>Verrucomicrobiia</taxon>
        <taxon>Verrucomicrobiales</taxon>
        <taxon>Verrucomicrobiaceae</taxon>
    </lineage>
</organism>
<name>A0A512M3Z9_9BACT</name>
<evidence type="ECO:0000256" key="1">
    <source>
        <dbReference type="SAM" id="Phobius"/>
    </source>
</evidence>
<sequence length="177" mass="19584">MSVHVAITRSVRPGCEAEFQQALTEFFQSSFSHGGVIGASLLLPPPGSDSREHGILRTFASEAERDAFYASPEFQQWEKRAQTLTEGEAQYRELHGLEAWFREPGSPKPPRWKMAVATLAGVYPTSLLLGALVIPNLHSLPHPVASLIVGACMVTMLTWVVMPLVTKLLHRWLHSNV</sequence>
<evidence type="ECO:0000313" key="3">
    <source>
        <dbReference type="EMBL" id="GEP41041.1"/>
    </source>
</evidence>
<keyword evidence="1" id="KW-0812">Transmembrane</keyword>
<reference evidence="3 4" key="1">
    <citation type="submission" date="2019-07" db="EMBL/GenBank/DDBJ databases">
        <title>Whole genome shotgun sequence of Brevifollis gellanilyticus NBRC 108608.</title>
        <authorList>
            <person name="Hosoyama A."/>
            <person name="Uohara A."/>
            <person name="Ohji S."/>
            <person name="Ichikawa N."/>
        </authorList>
    </citation>
    <scope>NUCLEOTIDE SEQUENCE [LARGE SCALE GENOMIC DNA]</scope>
    <source>
        <strain evidence="3 4">NBRC 108608</strain>
    </source>
</reference>
<dbReference type="InterPro" id="IPR011008">
    <property type="entry name" value="Dimeric_a/b-barrel"/>
</dbReference>
<proteinExistence type="predicted"/>
<dbReference type="RefSeq" id="WP_146848521.1">
    <property type="nucleotide sequence ID" value="NZ_BKAG01000002.1"/>
</dbReference>
<comment type="caution">
    <text evidence="3">The sequence shown here is derived from an EMBL/GenBank/DDBJ whole genome shotgun (WGS) entry which is preliminary data.</text>
</comment>
<evidence type="ECO:0000313" key="4">
    <source>
        <dbReference type="Proteomes" id="UP000321577"/>
    </source>
</evidence>
<dbReference type="Gene3D" id="3.30.70.100">
    <property type="match status" value="1"/>
</dbReference>
<dbReference type="InterPro" id="IPR038762">
    <property type="entry name" value="ABM_predict"/>
</dbReference>
<dbReference type="AlphaFoldDB" id="A0A512M3Z9"/>
<dbReference type="InterPro" id="IPR007138">
    <property type="entry name" value="ABM_dom"/>
</dbReference>
<feature type="transmembrane region" description="Helical" evidence="1">
    <location>
        <begin position="144"/>
        <end position="165"/>
    </location>
</feature>
<keyword evidence="1" id="KW-1133">Transmembrane helix</keyword>
<accession>A0A512M3Z9</accession>
<dbReference type="OrthoDB" id="1494254at2"/>